<dbReference type="RefSeq" id="WP_013767822.1">
    <property type="nucleotide sequence ID" value="NC_015510.1"/>
</dbReference>
<name>F4KR51_HALH1</name>
<keyword evidence="1" id="KW-0812">Transmembrane</keyword>
<dbReference type="KEGG" id="hhy:Halhy_5464"/>
<feature type="transmembrane region" description="Helical" evidence="1">
    <location>
        <begin position="63"/>
        <end position="83"/>
    </location>
</feature>
<evidence type="ECO:0000313" key="3">
    <source>
        <dbReference type="Proteomes" id="UP000008461"/>
    </source>
</evidence>
<dbReference type="HOGENOM" id="CLU_156501_1_0_10"/>
<evidence type="ECO:0000313" key="2">
    <source>
        <dbReference type="EMBL" id="AEE53289.1"/>
    </source>
</evidence>
<keyword evidence="1" id="KW-1133">Transmembrane helix</keyword>
<dbReference type="OrthoDB" id="1447802at2"/>
<accession>F4KR51</accession>
<feature type="transmembrane region" description="Helical" evidence="1">
    <location>
        <begin position="95"/>
        <end position="116"/>
    </location>
</feature>
<feature type="transmembrane region" description="Helical" evidence="1">
    <location>
        <begin position="32"/>
        <end position="51"/>
    </location>
</feature>
<keyword evidence="3" id="KW-1185">Reference proteome</keyword>
<dbReference type="EMBL" id="CP002691">
    <property type="protein sequence ID" value="AEE53289.1"/>
    <property type="molecule type" value="Genomic_DNA"/>
</dbReference>
<evidence type="ECO:0008006" key="4">
    <source>
        <dbReference type="Google" id="ProtNLM"/>
    </source>
</evidence>
<dbReference type="Proteomes" id="UP000008461">
    <property type="component" value="Chromosome"/>
</dbReference>
<sequence>MMRRYPLVVGLLACYLVHLSLKFGRVPVPGFFSHYFADLLCMPLLLSLVAIAMRCVKKDPNLYLPWPMILVAVLYVGVVFEYWLPHYWPRYTADVFDLLMYGVGGLGFYFFQARLLPSPVQK</sequence>
<reference key="2">
    <citation type="submission" date="2011-04" db="EMBL/GenBank/DDBJ databases">
        <title>Complete sequence of chromosome of Haliscomenobacter hydrossis DSM 1100.</title>
        <authorList>
            <consortium name="US DOE Joint Genome Institute (JGI-PGF)"/>
            <person name="Lucas S."/>
            <person name="Han J."/>
            <person name="Lapidus A."/>
            <person name="Bruce D."/>
            <person name="Goodwin L."/>
            <person name="Pitluck S."/>
            <person name="Peters L."/>
            <person name="Kyrpides N."/>
            <person name="Mavromatis K."/>
            <person name="Ivanova N."/>
            <person name="Ovchinnikova G."/>
            <person name="Pagani I."/>
            <person name="Daligault H."/>
            <person name="Detter J.C."/>
            <person name="Han C."/>
            <person name="Land M."/>
            <person name="Hauser L."/>
            <person name="Markowitz V."/>
            <person name="Cheng J.-F."/>
            <person name="Hugenholtz P."/>
            <person name="Woyke T."/>
            <person name="Wu D."/>
            <person name="Verbarg S."/>
            <person name="Frueling A."/>
            <person name="Brambilla E."/>
            <person name="Klenk H.-P."/>
            <person name="Eisen J.A."/>
        </authorList>
    </citation>
    <scope>NUCLEOTIDE SEQUENCE</scope>
    <source>
        <strain>DSM 1100</strain>
    </source>
</reference>
<proteinExistence type="predicted"/>
<reference evidence="2 3" key="1">
    <citation type="journal article" date="2011" name="Stand. Genomic Sci.">
        <title>Complete genome sequence of Haliscomenobacter hydrossis type strain (O).</title>
        <authorList>
            <consortium name="US DOE Joint Genome Institute (JGI-PGF)"/>
            <person name="Daligault H."/>
            <person name="Lapidus A."/>
            <person name="Zeytun A."/>
            <person name="Nolan M."/>
            <person name="Lucas S."/>
            <person name="Del Rio T.G."/>
            <person name="Tice H."/>
            <person name="Cheng J.F."/>
            <person name="Tapia R."/>
            <person name="Han C."/>
            <person name="Goodwin L."/>
            <person name="Pitluck S."/>
            <person name="Liolios K."/>
            <person name="Pagani I."/>
            <person name="Ivanova N."/>
            <person name="Huntemann M."/>
            <person name="Mavromatis K."/>
            <person name="Mikhailova N."/>
            <person name="Pati A."/>
            <person name="Chen A."/>
            <person name="Palaniappan K."/>
            <person name="Land M."/>
            <person name="Hauser L."/>
            <person name="Brambilla E.M."/>
            <person name="Rohde M."/>
            <person name="Verbarg S."/>
            <person name="Goker M."/>
            <person name="Bristow J."/>
            <person name="Eisen J.A."/>
            <person name="Markowitz V."/>
            <person name="Hugenholtz P."/>
            <person name="Kyrpides N.C."/>
            <person name="Klenk H.P."/>
            <person name="Woyke T."/>
        </authorList>
    </citation>
    <scope>NUCLEOTIDE SEQUENCE [LARGE SCALE GENOMIC DNA]</scope>
    <source>
        <strain evidence="3">ATCC 27775 / DSM 1100 / LMG 10767 / O</strain>
    </source>
</reference>
<keyword evidence="1" id="KW-0472">Membrane</keyword>
<gene>
    <name evidence="2" type="ordered locus">Halhy_5464</name>
</gene>
<dbReference type="STRING" id="760192.Halhy_5464"/>
<organism evidence="2 3">
    <name type="scientific">Haliscomenobacter hydrossis (strain ATCC 27775 / DSM 1100 / LMG 10767 / O)</name>
    <dbReference type="NCBI Taxonomy" id="760192"/>
    <lineage>
        <taxon>Bacteria</taxon>
        <taxon>Pseudomonadati</taxon>
        <taxon>Bacteroidota</taxon>
        <taxon>Saprospiria</taxon>
        <taxon>Saprospirales</taxon>
        <taxon>Haliscomenobacteraceae</taxon>
        <taxon>Haliscomenobacter</taxon>
    </lineage>
</organism>
<dbReference type="AlphaFoldDB" id="F4KR51"/>
<evidence type="ECO:0000256" key="1">
    <source>
        <dbReference type="SAM" id="Phobius"/>
    </source>
</evidence>
<protein>
    <recommendedName>
        <fullName evidence="4">Magnesium citrate secondary transporter</fullName>
    </recommendedName>
</protein>